<keyword evidence="5" id="KW-1133">Transmembrane helix</keyword>
<dbReference type="PANTHER" id="PTHR43806:SF11">
    <property type="entry name" value="CEREVISIN-RELATED"/>
    <property type="match status" value="1"/>
</dbReference>
<sequence length="318" mass="35899">MKKIRKFILPVISIMLVASLIFNFYLWRNPMKEASVSNGLVVFSNANSRDTYSTVHNLKAAQAISTGEGVKVGIMDWSFGYSTHKDLYADAVNFSENKGALDEELHGFWMANTLKEIAPDCDIYALCTTDMDEDKQVDNMVKAIDWAIQNNIDVLTYSNASFSEKNRPKIDEAVNKAVDHGIVTTFIHYDNPNNFYPNGFFDSSEGKREADVNILHYDYNILIQNKYEKYKSFNGDFSKIKTGDDVPYLSMSSTSPVLAGFVAILKSINPNLSPQDYKDALIKTSYQTEYYDWGFGLKSNISHVADVGKAVAYIKENY</sequence>
<comment type="caution">
    <text evidence="6">The sequence shown here is derived from an EMBL/GenBank/DDBJ whole genome shotgun (WGS) entry which is preliminary data.</text>
</comment>
<name>A0A369BE02_9FIRM</name>
<keyword evidence="7" id="KW-1185">Reference proteome</keyword>
<keyword evidence="5" id="KW-0472">Membrane</keyword>
<dbReference type="InterPro" id="IPR050131">
    <property type="entry name" value="Peptidase_S8_subtilisin-like"/>
</dbReference>
<keyword evidence="4" id="KW-0720">Serine protease</keyword>
<protein>
    <submittedName>
        <fullName evidence="6">Subtilase family protein</fullName>
    </submittedName>
</protein>
<evidence type="ECO:0000256" key="5">
    <source>
        <dbReference type="SAM" id="Phobius"/>
    </source>
</evidence>
<evidence type="ECO:0000256" key="4">
    <source>
        <dbReference type="ARBA" id="ARBA00022825"/>
    </source>
</evidence>
<proteinExistence type="inferred from homology"/>
<comment type="similarity">
    <text evidence="1">Belongs to the peptidase S8 family.</text>
</comment>
<evidence type="ECO:0000256" key="3">
    <source>
        <dbReference type="ARBA" id="ARBA00022801"/>
    </source>
</evidence>
<gene>
    <name evidence="6" type="ORF">DFR58_103202</name>
</gene>
<dbReference type="EMBL" id="QPJT01000003">
    <property type="protein sequence ID" value="RCX19455.1"/>
    <property type="molecule type" value="Genomic_DNA"/>
</dbReference>
<dbReference type="Gene3D" id="3.40.50.200">
    <property type="entry name" value="Peptidase S8/S53 domain"/>
    <property type="match status" value="1"/>
</dbReference>
<dbReference type="SUPFAM" id="SSF52743">
    <property type="entry name" value="Subtilisin-like"/>
    <property type="match status" value="1"/>
</dbReference>
<reference evidence="6 7" key="1">
    <citation type="submission" date="2018-07" db="EMBL/GenBank/DDBJ databases">
        <title>Genomic Encyclopedia of Type Strains, Phase IV (KMG-IV): sequencing the most valuable type-strain genomes for metagenomic binning, comparative biology and taxonomic classification.</title>
        <authorList>
            <person name="Goeker M."/>
        </authorList>
    </citation>
    <scope>NUCLEOTIDE SEQUENCE [LARGE SCALE GENOMIC DNA]</scope>
    <source>
        <strain evidence="6 7">DSM 27016</strain>
    </source>
</reference>
<dbReference type="PANTHER" id="PTHR43806">
    <property type="entry name" value="PEPTIDASE S8"/>
    <property type="match status" value="1"/>
</dbReference>
<dbReference type="RefSeq" id="WP_114296512.1">
    <property type="nucleotide sequence ID" value="NZ_QPJT01000003.1"/>
</dbReference>
<dbReference type="InterPro" id="IPR036852">
    <property type="entry name" value="Peptidase_S8/S53_dom_sf"/>
</dbReference>
<dbReference type="Proteomes" id="UP000253034">
    <property type="component" value="Unassembled WGS sequence"/>
</dbReference>
<keyword evidence="3" id="KW-0378">Hydrolase</keyword>
<dbReference type="GO" id="GO:0004252">
    <property type="term" value="F:serine-type endopeptidase activity"/>
    <property type="evidence" value="ECO:0007669"/>
    <property type="project" value="InterPro"/>
</dbReference>
<dbReference type="OrthoDB" id="9798386at2"/>
<dbReference type="AlphaFoldDB" id="A0A369BE02"/>
<organism evidence="6 7">
    <name type="scientific">Anaerobacterium chartisolvens</name>
    <dbReference type="NCBI Taxonomy" id="1297424"/>
    <lineage>
        <taxon>Bacteria</taxon>
        <taxon>Bacillati</taxon>
        <taxon>Bacillota</taxon>
        <taxon>Clostridia</taxon>
        <taxon>Eubacteriales</taxon>
        <taxon>Oscillospiraceae</taxon>
        <taxon>Anaerobacterium</taxon>
    </lineage>
</organism>
<evidence type="ECO:0000256" key="2">
    <source>
        <dbReference type="ARBA" id="ARBA00022670"/>
    </source>
</evidence>
<accession>A0A369BE02</accession>
<keyword evidence="5" id="KW-0812">Transmembrane</keyword>
<evidence type="ECO:0000256" key="1">
    <source>
        <dbReference type="ARBA" id="ARBA00011073"/>
    </source>
</evidence>
<evidence type="ECO:0000313" key="6">
    <source>
        <dbReference type="EMBL" id="RCX19455.1"/>
    </source>
</evidence>
<feature type="transmembrane region" description="Helical" evidence="5">
    <location>
        <begin position="7"/>
        <end position="27"/>
    </location>
</feature>
<keyword evidence="2" id="KW-0645">Protease</keyword>
<evidence type="ECO:0000313" key="7">
    <source>
        <dbReference type="Proteomes" id="UP000253034"/>
    </source>
</evidence>
<dbReference type="GO" id="GO:0006508">
    <property type="term" value="P:proteolysis"/>
    <property type="evidence" value="ECO:0007669"/>
    <property type="project" value="UniProtKB-KW"/>
</dbReference>